<evidence type="ECO:0000259" key="5">
    <source>
        <dbReference type="PROSITE" id="PS01124"/>
    </source>
</evidence>
<feature type="transmembrane region" description="Helical" evidence="4">
    <location>
        <begin position="138"/>
        <end position="161"/>
    </location>
</feature>
<dbReference type="InterPro" id="IPR009057">
    <property type="entry name" value="Homeodomain-like_sf"/>
</dbReference>
<dbReference type="Gene3D" id="1.10.10.60">
    <property type="entry name" value="Homeodomain-like"/>
    <property type="match status" value="1"/>
</dbReference>
<feature type="domain" description="HTH araC/xylS-type" evidence="5">
    <location>
        <begin position="199"/>
        <end position="303"/>
    </location>
</feature>
<evidence type="ECO:0000256" key="1">
    <source>
        <dbReference type="ARBA" id="ARBA00023015"/>
    </source>
</evidence>
<organism evidence="6 7">
    <name type="scientific">Aquirufa echingensis</name>
    <dbReference type="NCBI Taxonomy" id="3096516"/>
    <lineage>
        <taxon>Bacteria</taxon>
        <taxon>Pseudomonadati</taxon>
        <taxon>Bacteroidota</taxon>
        <taxon>Cytophagia</taxon>
        <taxon>Cytophagales</taxon>
        <taxon>Flectobacillaceae</taxon>
        <taxon>Aquirufa</taxon>
    </lineage>
</organism>
<dbReference type="RefSeq" id="WP_377976655.1">
    <property type="nucleotide sequence ID" value="NZ_JBBKYA010000004.1"/>
</dbReference>
<dbReference type="Pfam" id="PF12833">
    <property type="entry name" value="HTH_18"/>
    <property type="match status" value="1"/>
</dbReference>
<keyword evidence="4" id="KW-0812">Transmembrane</keyword>
<accession>A0ABW6CZR8</accession>
<evidence type="ECO:0000313" key="6">
    <source>
        <dbReference type="EMBL" id="MFD3276204.1"/>
    </source>
</evidence>
<dbReference type="PROSITE" id="PS00041">
    <property type="entry name" value="HTH_ARAC_FAMILY_1"/>
    <property type="match status" value="1"/>
</dbReference>
<name>A0ABW6CZR8_9BACT</name>
<evidence type="ECO:0000256" key="3">
    <source>
        <dbReference type="ARBA" id="ARBA00023163"/>
    </source>
</evidence>
<keyword evidence="4" id="KW-0472">Membrane</keyword>
<keyword evidence="3" id="KW-0804">Transcription</keyword>
<dbReference type="PANTHER" id="PTHR43280:SF2">
    <property type="entry name" value="HTH-TYPE TRANSCRIPTIONAL REGULATOR EXSA"/>
    <property type="match status" value="1"/>
</dbReference>
<dbReference type="SUPFAM" id="SSF46689">
    <property type="entry name" value="Homeodomain-like"/>
    <property type="match status" value="1"/>
</dbReference>
<comment type="caution">
    <text evidence="6">The sequence shown here is derived from an EMBL/GenBank/DDBJ whole genome shotgun (WGS) entry which is preliminary data.</text>
</comment>
<reference evidence="6 7" key="1">
    <citation type="submission" date="2024-03" db="EMBL/GenBank/DDBJ databases">
        <title>Aquirufa genome sequencing.</title>
        <authorList>
            <person name="Pitt A."/>
            <person name="Hahn M.W."/>
        </authorList>
    </citation>
    <scope>NUCLEOTIDE SEQUENCE [LARGE SCALE GENOMIC DNA]</scope>
    <source>
        <strain evidence="6 7">PLAD-142S6K</strain>
    </source>
</reference>
<gene>
    <name evidence="6" type="ORF">SKC38_08215</name>
</gene>
<evidence type="ECO:0000256" key="4">
    <source>
        <dbReference type="SAM" id="Phobius"/>
    </source>
</evidence>
<dbReference type="PANTHER" id="PTHR43280">
    <property type="entry name" value="ARAC-FAMILY TRANSCRIPTIONAL REGULATOR"/>
    <property type="match status" value="1"/>
</dbReference>
<dbReference type="InterPro" id="IPR018062">
    <property type="entry name" value="HTH_AraC-typ_CS"/>
</dbReference>
<feature type="transmembrane region" description="Helical" evidence="4">
    <location>
        <begin position="93"/>
        <end position="118"/>
    </location>
</feature>
<protein>
    <submittedName>
        <fullName evidence="6">Helix-turn-helix domain-containing protein</fullName>
    </submittedName>
</protein>
<dbReference type="PROSITE" id="PS01124">
    <property type="entry name" value="HTH_ARAC_FAMILY_2"/>
    <property type="match status" value="1"/>
</dbReference>
<keyword evidence="7" id="KW-1185">Reference proteome</keyword>
<sequence length="306" mass="35790">MDRWIWVFILPFLASIVSLQPYFQIPISEKIAFFRLANATDVDNDFFAHASRWIPIQFFQYSILIINSVFFFYCIFILIKARKSTSKIIKKRINNFLGILGTIALLTYLPSLIVYTFVYSNSNYFLNGVITVKSFPPLRYLSIFTLLTPILILFFPNWLYANQVNANQTSKWDLFLSKYLDKNCDIDKPETPQIDEDLTRIMTFLKDEQQYLNPLLSIHEISKSLDIPQARVTYFFNKVLKVPFPRLRNQLRIEHAIELLAQNAHLSLSIEGIAMQSGFKNKSTFYIAFKDEKGMTPIDWINKQIS</sequence>
<keyword evidence="4" id="KW-1133">Transmembrane helix</keyword>
<evidence type="ECO:0000256" key="2">
    <source>
        <dbReference type="ARBA" id="ARBA00023125"/>
    </source>
</evidence>
<dbReference type="EMBL" id="JBBKYA010000004">
    <property type="protein sequence ID" value="MFD3276204.1"/>
    <property type="molecule type" value="Genomic_DNA"/>
</dbReference>
<evidence type="ECO:0000313" key="7">
    <source>
        <dbReference type="Proteomes" id="UP001598114"/>
    </source>
</evidence>
<keyword evidence="1" id="KW-0805">Transcription regulation</keyword>
<proteinExistence type="predicted"/>
<dbReference type="InterPro" id="IPR018060">
    <property type="entry name" value="HTH_AraC"/>
</dbReference>
<keyword evidence="2" id="KW-0238">DNA-binding</keyword>
<feature type="transmembrane region" description="Helical" evidence="4">
    <location>
        <begin position="58"/>
        <end position="81"/>
    </location>
</feature>
<dbReference type="SMART" id="SM00342">
    <property type="entry name" value="HTH_ARAC"/>
    <property type="match status" value="1"/>
</dbReference>
<dbReference type="Proteomes" id="UP001598114">
    <property type="component" value="Unassembled WGS sequence"/>
</dbReference>